<dbReference type="EMBL" id="BAFH01000004">
    <property type="protein sequence ID" value="GAB63327.1"/>
    <property type="molecule type" value="Genomic_DNA"/>
</dbReference>
<feature type="transmembrane region" description="Helical" evidence="2">
    <location>
        <begin position="1406"/>
        <end position="1424"/>
    </location>
</feature>
<evidence type="ECO:0000256" key="2">
    <source>
        <dbReference type="SAM" id="Phobius"/>
    </source>
</evidence>
<keyword evidence="2" id="KW-0472">Membrane</keyword>
<feature type="region of interest" description="Disordered" evidence="1">
    <location>
        <begin position="1277"/>
        <end position="1346"/>
    </location>
</feature>
<organism evidence="4 5">
    <name type="scientific">Candidatus Jettenia caeni</name>
    <dbReference type="NCBI Taxonomy" id="247490"/>
    <lineage>
        <taxon>Bacteria</taxon>
        <taxon>Pseudomonadati</taxon>
        <taxon>Planctomycetota</taxon>
        <taxon>Candidatus Brocadiia</taxon>
        <taxon>Candidatus Brocadiales</taxon>
        <taxon>Candidatus Brocadiaceae</taxon>
        <taxon>Candidatus Jettenia</taxon>
    </lineage>
</organism>
<sequence length="1429" mass="161786">MRRYAIFILFIIFTSYLPFSHAEEARSLKYTFIVGNYLTPTVIKAIKNTWKEYPSLKNCIDFELVSTTDLDSGFNPHEIEDADIVVIDIMGIRISTATQAGFDQEAIKKAISRGAHILPINHSAGLDKEYIELGLTYDEEFRSYFDSGGIENFQNMLLFSLKKYAGVSGIKTEPPEKLLKNGYYHRHNSQGMFFETFEEYESWYKEKGYCKKDAKWVAVLTYSSFCEQGQNQVEDDIIRTLEEKGLNAFVAFGYPEGAAVERLLVDSKGVPRVSGILSFLFRFSDFKAVNSLEKCGVPIINLITVYGKDGKTWENDPEGLSSLEVSWQLAIPEIAGLIQPTVVSYRIREKDDETGFFVEERKPIPERIGRAVNRIRAWINLQEKDNGDKKVAIFYWNYPPGKQHIGASYLNVFASIDTVLKRMKDDGYDIGNEAIDEEILLENSLRYGRNIGNWVPGELDEMVKHGKCVLLPLEDYEKWIRNLPVNFIKEVTADWGPVEESNVMIWTDPKQKKKYMVIPAVRQGNVVILPQPVRGWMEDIEAMFHSKDLFPHHQYVGVYAWLKYGFGADAVIHFGTHGTHEWLPGKSGGLSGDDAPEALIQDLPVIYPYIVDDVGEGLVAKRRGSAVIVDHMIPPLKKGGLYHEYAGLEEMISSHDQALEQGAEHAGQYQENIIKKVKALGLDKDINISEYLVQGDTKNPPFPKGGLGGITHDETRNNYEVERNSHKLDHEVIHEIEEFLKEMKQLNMPYGLHTFGNAPDESLRSSTIQAIQEVMKDISAVELDKNIQEGAKRELSSMMKSMNGQFITTGTGNDPVRNPSSLPTGKNFYAFNPEKIPKKEAWQVGMKLARELLDTYQAKHNGNYPEKLSFVIWGTETIRHEGILESQILYLLGVEPIWNEWGKVTGIKVIPKEELGRPRIDIVVSSAAEEMFGQLTHYIDQAVQMVKKLDEEDNLVRQHIIELTGKLVQQGWPRKKAEQYAAIRIFDEAPGRYDLNVSRIVSASGTWEDDSVVAEEYLKRMSHGYGNGLWGEPMEEVYKMVLSGTRMVVHSRSTNVYGTLDNDDFYMYAGGLAAAIRELDGKSPGLVVTNIMNPAKPEMTPIDRMMGMELRSRYLNPEWIEGMKKEGFEGANKMSEFVENMWGWQVTVPETIDDARWEQTFEVYVEDKYGMDLKEFFGKKNPYAYQALTARMLEAVRKDYWHPTEKVKQTLATEYMETVLEHGVSCCEHTCNNPAFQQYAMDVLSTSGLVNPEILVQYAEILKTATGKTLNERKTEMDKLVQSQVPQLSKAGRPVTSLSPPPSVNPPDPSSPNSPLLPFPNPPLPSFGNPPLPPFSKGGKGGLGALGREDKRELEDLGERKETEVSLDEKTEVVNGFEMEEIKANEDKGEARRSISSSVDTSNRSWFAMIIVLGCIGFFFYGWVRKRFL</sequence>
<evidence type="ECO:0000256" key="1">
    <source>
        <dbReference type="SAM" id="MobiDB-lite"/>
    </source>
</evidence>
<dbReference type="eggNOG" id="COG1429">
    <property type="taxonomic scope" value="Bacteria"/>
</dbReference>
<feature type="domain" description="CobN/magnesium chelatase" evidence="3">
    <location>
        <begin position="143"/>
        <end position="774"/>
    </location>
</feature>
<feature type="compositionally biased region" description="Pro residues" evidence="1">
    <location>
        <begin position="1299"/>
        <end position="1334"/>
    </location>
</feature>
<evidence type="ECO:0000313" key="5">
    <source>
        <dbReference type="Proteomes" id="UP000002985"/>
    </source>
</evidence>
<protein>
    <submittedName>
        <fullName evidence="4">Putative cobaltochelatase</fullName>
    </submittedName>
</protein>
<feature type="domain" description="CobN/magnesium chelatase" evidence="3">
    <location>
        <begin position="781"/>
        <end position="1206"/>
    </location>
</feature>
<dbReference type="STRING" id="247490.KSU1_D0018"/>
<keyword evidence="5" id="KW-1185">Reference proteome</keyword>
<name>I3INN2_9BACT</name>
<accession>I3INN2</accession>
<evidence type="ECO:0000313" key="4">
    <source>
        <dbReference type="EMBL" id="GAB63327.1"/>
    </source>
</evidence>
<keyword evidence="2" id="KW-0812">Transmembrane</keyword>
<dbReference type="Pfam" id="PF02514">
    <property type="entry name" value="CobN-Mg_chel"/>
    <property type="match status" value="2"/>
</dbReference>
<dbReference type="SMR" id="I3INN2"/>
<dbReference type="CDD" id="cd10150">
    <property type="entry name" value="CobN_like"/>
    <property type="match status" value="1"/>
</dbReference>
<gene>
    <name evidence="4" type="ORF">KSU1_D0018</name>
</gene>
<dbReference type="PANTHER" id="PTHR44119">
    <property type="entry name" value="MAGNESIUM-CHELATASE SUBUNIT CHLH, CHLOROPLASTIC"/>
    <property type="match status" value="1"/>
</dbReference>
<evidence type="ECO:0000259" key="3">
    <source>
        <dbReference type="Pfam" id="PF02514"/>
    </source>
</evidence>
<reference evidence="4 5" key="1">
    <citation type="journal article" date="2012" name="FEBS Lett.">
        <title>Anammox organism KSU-1 expresses a NirK-type copper-containing nitrite reductase instead of a NirS-type with cytochrome cd1.</title>
        <authorList>
            <person name="Hira D."/>
            <person name="Toh H."/>
            <person name="Migita C.T."/>
            <person name="Okubo H."/>
            <person name="Nishiyama T."/>
            <person name="Hattori M."/>
            <person name="Furukawa K."/>
            <person name="Fujii T."/>
        </authorList>
    </citation>
    <scope>NUCLEOTIDE SEQUENCE [LARGE SCALE GENOMIC DNA]</scope>
</reference>
<dbReference type="PANTHER" id="PTHR44119:SF4">
    <property type="entry name" value="AEROBIC COBALTOCHELATASE SUBUNIT COBN"/>
    <property type="match status" value="1"/>
</dbReference>
<dbReference type="Proteomes" id="UP000002985">
    <property type="component" value="Unassembled WGS sequence"/>
</dbReference>
<proteinExistence type="predicted"/>
<dbReference type="InterPro" id="IPR003672">
    <property type="entry name" value="CobN/Mg_chltase"/>
</dbReference>
<keyword evidence="2" id="KW-1133">Transmembrane helix</keyword>
<dbReference type="OrthoDB" id="9757976at2"/>
<comment type="caution">
    <text evidence="4">The sequence shown here is derived from an EMBL/GenBank/DDBJ whole genome shotgun (WGS) entry which is preliminary data.</text>
</comment>